<dbReference type="PATRIC" id="fig|1423751.3.peg.464"/>
<proteinExistence type="predicted"/>
<dbReference type="Pfam" id="PF04326">
    <property type="entry name" value="SLFN_AlbA_2"/>
    <property type="match status" value="1"/>
</dbReference>
<sequence length="511" mass="58621">MNFLNFDKITSDFTFSKPAESINLEYKSTSWKLPKTFWETVSSFANTEGGLIVLGITENKKEKTFSITGVDNADDILTQLFNDNNNPTCLNRPIIQNNDVKIDQYKGKDIIQIIINSEPYNSRPITAFGTAYVRTGDGDRKATNDQLKFFAVESQTEIDTYLLPSSYTLDDLDLSSINKYRDQISEKGIVPLQENLDTKEFLYSLGVFRKNRSNNNPEYQLTDGGLLFFGKYISITDRFPRFQLDYQKYNSDTSINWIDRVSAGDMNFPSLNIYSFYNIVLDKLIASVPDKFIQDKNLSRTSYYSDITSAAKEALVNSLMHAYYDGSVGVKIVDRPSYFEFTNPGVMRVSKEAFLRGQYSSIRNTEIATLFRRIGVSETAASGGPRILEAAIRNNLKDPEISIDYNMNTTKIRIWKSTTQPQKSIELNSTQEFILNFAKLQKSFDIQDLVLNSAEKYGKESILRKNVNLLVDSRYLTKEKEGRKYIYRLNNQNSYLNQVKRIKHLEDNLLN</sequence>
<dbReference type="InterPro" id="IPR038461">
    <property type="entry name" value="Schlafen_AlbA_2_dom_sf"/>
</dbReference>
<reference evidence="3 5" key="2">
    <citation type="journal article" date="2015" name="Genome Announc.">
        <title>Expanding the biotechnology potential of lactobacilli through comparative genomics of 213 strains and associated genera.</title>
        <authorList>
            <person name="Sun Z."/>
            <person name="Harris H.M."/>
            <person name="McCann A."/>
            <person name="Guo C."/>
            <person name="Argimon S."/>
            <person name="Zhang W."/>
            <person name="Yang X."/>
            <person name="Jeffery I.B."/>
            <person name="Cooney J.C."/>
            <person name="Kagawa T.F."/>
            <person name="Liu W."/>
            <person name="Song Y."/>
            <person name="Salvetti E."/>
            <person name="Wrobel A."/>
            <person name="Rasinkangas P."/>
            <person name="Parkhill J."/>
            <person name="Rea M.C."/>
            <person name="O'Sullivan O."/>
            <person name="Ritari J."/>
            <person name="Douillard F.P."/>
            <person name="Paul Ross R."/>
            <person name="Yang R."/>
            <person name="Briner A.E."/>
            <person name="Felis G.E."/>
            <person name="de Vos W.M."/>
            <person name="Barrangou R."/>
            <person name="Klaenhammer T.R."/>
            <person name="Caufield P.W."/>
            <person name="Cui Y."/>
            <person name="Zhang H."/>
            <person name="O'Toole P.W."/>
        </authorList>
    </citation>
    <scope>NUCLEOTIDE SEQUENCE [LARGE SCALE GENOMIC DNA]</scope>
    <source>
        <strain evidence="3 5">DSM 23908</strain>
    </source>
</reference>
<gene>
    <name evidence="2" type="ORF">BN52_07170</name>
    <name evidence="3" type="ORF">FC38_GL000442</name>
</gene>
<dbReference type="Pfam" id="PF13749">
    <property type="entry name" value="HATPase_c_4"/>
    <property type="match status" value="1"/>
</dbReference>
<keyword evidence="5" id="KW-1185">Reference proteome</keyword>
<dbReference type="EMBL" id="CAKC01000017">
    <property type="protein sequence ID" value="CCI86372.1"/>
    <property type="molecule type" value="Genomic_DNA"/>
</dbReference>
<dbReference type="PANTHER" id="PTHR30595:SF6">
    <property type="entry name" value="SCHLAFEN ALBA-2 DOMAIN-CONTAINING PROTEIN"/>
    <property type="match status" value="1"/>
</dbReference>
<evidence type="ECO:0000313" key="4">
    <source>
        <dbReference type="Proteomes" id="UP000009326"/>
    </source>
</evidence>
<reference evidence="2 4" key="1">
    <citation type="submission" date="2012-06" db="EMBL/GenBank/DDBJ databases">
        <title>Draft genome sequence of Lactobacillus gigeriorum CRBIP 24.85T, isolated from chicken crop.</title>
        <authorList>
            <person name="Cousin S."/>
            <person name="Ma L."/>
            <person name="Creno S."/>
            <person name="Clermont D."/>
            <person name="Loux V."/>
            <person name="Bizet C."/>
            <person name="Bouchier C."/>
        </authorList>
    </citation>
    <scope>NUCLEOTIDE SEQUENCE [LARGE SCALE GENOMIC DNA]</scope>
    <source>
        <strain evidence="4">CRBIP 24.85T</strain>
        <strain evidence="2">Type strain: CRBIP 24.85</strain>
    </source>
</reference>
<evidence type="ECO:0000313" key="3">
    <source>
        <dbReference type="EMBL" id="KRN11918.1"/>
    </source>
</evidence>
<name>I7J1L7_9LACO</name>
<dbReference type="InterPro" id="IPR038475">
    <property type="entry name" value="RecG_C_sf"/>
</dbReference>
<dbReference type="InterPro" id="IPR007421">
    <property type="entry name" value="Schlafen_AlbA_2_dom"/>
</dbReference>
<evidence type="ECO:0000259" key="1">
    <source>
        <dbReference type="Pfam" id="PF04326"/>
    </source>
</evidence>
<dbReference type="Gene3D" id="3.30.950.30">
    <property type="entry name" value="Schlafen, AAA domain"/>
    <property type="match status" value="1"/>
</dbReference>
<comment type="caution">
    <text evidence="2">The sequence shown here is derived from an EMBL/GenBank/DDBJ whole genome shotgun (WGS) entry which is preliminary data.</text>
</comment>
<dbReference type="RefSeq" id="WP_008472290.1">
    <property type="nucleotide sequence ID" value="NZ_AYZO01000015.1"/>
</dbReference>
<evidence type="ECO:0000313" key="2">
    <source>
        <dbReference type="EMBL" id="CCI86372.1"/>
    </source>
</evidence>
<protein>
    <submittedName>
        <fullName evidence="2">Transcriptional regulator</fullName>
    </submittedName>
</protein>
<dbReference type="STRING" id="1423751.FC38_GL000442"/>
<dbReference type="EMBL" id="AYZO01000015">
    <property type="protein sequence ID" value="KRN11918.1"/>
    <property type="molecule type" value="Genomic_DNA"/>
</dbReference>
<accession>I7J1L7</accession>
<dbReference type="OrthoDB" id="9768354at2"/>
<dbReference type="Proteomes" id="UP000009326">
    <property type="component" value="Unassembled WGS sequence"/>
</dbReference>
<dbReference type="Gene3D" id="3.30.565.60">
    <property type="match status" value="1"/>
</dbReference>
<dbReference type="AlphaFoldDB" id="I7J1L7"/>
<evidence type="ECO:0000313" key="5">
    <source>
        <dbReference type="Proteomes" id="UP000051521"/>
    </source>
</evidence>
<organism evidence="2 4">
    <name type="scientific">Lactobacillus gigeriorum DSM 23908 = CRBIP 24.85</name>
    <dbReference type="NCBI Taxonomy" id="1423751"/>
    <lineage>
        <taxon>Bacteria</taxon>
        <taxon>Bacillati</taxon>
        <taxon>Bacillota</taxon>
        <taxon>Bacilli</taxon>
        <taxon>Lactobacillales</taxon>
        <taxon>Lactobacillaceae</taxon>
        <taxon>Lactobacillus</taxon>
    </lineage>
</organism>
<dbReference type="PANTHER" id="PTHR30595">
    <property type="entry name" value="GLPR-RELATED TRANSCRIPTIONAL REPRESSOR"/>
    <property type="match status" value="1"/>
</dbReference>
<feature type="domain" description="Schlafen AlbA-2" evidence="1">
    <location>
        <begin position="20"/>
        <end position="142"/>
    </location>
</feature>
<dbReference type="Proteomes" id="UP000051521">
    <property type="component" value="Unassembled WGS sequence"/>
</dbReference>